<feature type="compositionally biased region" description="Low complexity" evidence="2">
    <location>
        <begin position="1"/>
        <end position="12"/>
    </location>
</feature>
<dbReference type="SUPFAM" id="SSF46785">
    <property type="entry name" value="Winged helix' DNA-binding domain"/>
    <property type="match status" value="1"/>
</dbReference>
<proteinExistence type="predicted"/>
<sequence length="732" mass="81905">MNLYSNSGSSQSSPPPSNQNPGTGQLLNSSSVSQPGLVLQTPLSPANNNNSGVQFQNQAPGTTVFKMRPRPNFALPQPQQYQNYLPSPHRNIGNPGAYSYHDSAQKAAVDNYYHRTYDDLRNRRLTTGYEEQARKYPKLTSDQQWPWAPAVPAPTGPVVMQTIPSIGTPLSSGGSNSGERKIFKSAGPAEVAGAGSCPLRKNTQETVAKSIAERFRDRPISEYATIVRQAEIAVLNMDAQNHSKTAIQSAEQSRERERQVYALLWLMKNCVAENDSYVPRGRIFAQYAASCAQNSLKPLSQASLGKLIRSVFPHLTTRRLGMRGQSRYHYCGLRLVSDDSSAEPVSSGSQSSGSAGTSSDKSLVLPSVSMGGSNYDNAGHATGGRLNNSETSSTVKSPLPEMLKLEPSPVSLGQYSNDYDMVFLEDLYKKAFDNEIPIPTEYSLRFPSIPADRLPAGTDPDIVSSLESLYHVHCNTIFEHVRFMKFDQLENVLMVFGSGSISPQMYNLFTSDELYDWIHDCDVITHVSLIKCLSRMLMDYENVSYETLTKLELFFKNYVSLTLKATMDLPVPMVNKKKELVEDFSRLVRRLVKCLKFIKQVAKLLPNFKDMKQDWVSYVNLDEVLDIVKRDGYNAVIDTIKDFMTIDVLDLLAELEAGHVYLDRFVKNYIEHIASIRNVPAYQVMDAITVFSRAFMADISLTLQQKGMPWYHLDMLSSLLVTYCFELNRFIT</sequence>
<name>A0A7H9HYM4_9SACH</name>
<feature type="region of interest" description="Disordered" evidence="2">
    <location>
        <begin position="1"/>
        <end position="100"/>
    </location>
</feature>
<dbReference type="GO" id="GO:0000978">
    <property type="term" value="F:RNA polymerase II cis-regulatory region sequence-specific DNA binding"/>
    <property type="evidence" value="ECO:0007669"/>
    <property type="project" value="TreeGrafter"/>
</dbReference>
<dbReference type="Pfam" id="PF25340">
    <property type="entry name" value="BCD_RFX"/>
    <property type="match status" value="1"/>
</dbReference>
<feature type="compositionally biased region" description="Polar residues" evidence="2">
    <location>
        <begin position="41"/>
        <end position="61"/>
    </location>
</feature>
<gene>
    <name evidence="4" type="ORF">HG537_0H02830</name>
</gene>
<evidence type="ECO:0000313" key="4">
    <source>
        <dbReference type="EMBL" id="QLQ82521.1"/>
    </source>
</evidence>
<evidence type="ECO:0000256" key="1">
    <source>
        <dbReference type="ARBA" id="ARBA00023125"/>
    </source>
</evidence>
<dbReference type="PANTHER" id="PTHR12619">
    <property type="entry name" value="RFX TRANSCRIPTION FACTOR FAMILY"/>
    <property type="match status" value="1"/>
</dbReference>
<feature type="compositionally biased region" description="Polar residues" evidence="2">
    <location>
        <begin position="385"/>
        <end position="396"/>
    </location>
</feature>
<protein>
    <recommendedName>
        <fullName evidence="3">RFX-type winged-helix domain-containing protein</fullName>
    </recommendedName>
</protein>
<dbReference type="PROSITE" id="PS51526">
    <property type="entry name" value="RFX_DBD"/>
    <property type="match status" value="1"/>
</dbReference>
<dbReference type="Pfam" id="PF02257">
    <property type="entry name" value="RFX_DNA_binding"/>
    <property type="match status" value="1"/>
</dbReference>
<accession>A0A7H9HYM4</accession>
<organism evidence="4 5">
    <name type="scientific">Torulaspora globosa</name>
    <dbReference type="NCBI Taxonomy" id="48254"/>
    <lineage>
        <taxon>Eukaryota</taxon>
        <taxon>Fungi</taxon>
        <taxon>Dikarya</taxon>
        <taxon>Ascomycota</taxon>
        <taxon>Saccharomycotina</taxon>
        <taxon>Saccharomycetes</taxon>
        <taxon>Saccharomycetales</taxon>
        <taxon>Saccharomycetaceae</taxon>
        <taxon>Torulaspora</taxon>
    </lineage>
</organism>
<feature type="compositionally biased region" description="Low complexity" evidence="2">
    <location>
        <begin position="342"/>
        <end position="362"/>
    </location>
</feature>
<dbReference type="InterPro" id="IPR036390">
    <property type="entry name" value="WH_DNA-bd_sf"/>
</dbReference>
<dbReference type="InterPro" id="IPR057321">
    <property type="entry name" value="RFX1-4/6/8-like_BCD"/>
</dbReference>
<evidence type="ECO:0000259" key="3">
    <source>
        <dbReference type="PROSITE" id="PS51526"/>
    </source>
</evidence>
<dbReference type="InterPro" id="IPR003150">
    <property type="entry name" value="DNA-bd_RFX"/>
</dbReference>
<dbReference type="OrthoDB" id="10056949at2759"/>
<evidence type="ECO:0000256" key="2">
    <source>
        <dbReference type="SAM" id="MobiDB-lite"/>
    </source>
</evidence>
<dbReference type="EMBL" id="CP059274">
    <property type="protein sequence ID" value="QLQ82521.1"/>
    <property type="molecule type" value="Genomic_DNA"/>
</dbReference>
<reference evidence="4 5" key="1">
    <citation type="submission" date="2020-06" db="EMBL/GenBank/DDBJ databases">
        <title>The yeast mating-type switching endonuclease HO is a domesticated member of an unorthodox homing genetic element family.</title>
        <authorList>
            <person name="Coughlan A.Y."/>
            <person name="Lombardi L."/>
            <person name="Braun-Galleani S."/>
            <person name="Martos A.R."/>
            <person name="Galeote V."/>
            <person name="Bigey F."/>
            <person name="Dequin S."/>
            <person name="Byrne K.P."/>
            <person name="Wolfe K.H."/>
        </authorList>
    </citation>
    <scope>NUCLEOTIDE SEQUENCE [LARGE SCALE GENOMIC DNA]</scope>
    <source>
        <strain evidence="4 5">CBS2947</strain>
    </source>
</reference>
<keyword evidence="1" id="KW-0238">DNA-binding</keyword>
<dbReference type="PANTHER" id="PTHR12619:SF5">
    <property type="entry name" value="TRANSCRIPTION FACTOR RFX4"/>
    <property type="match status" value="1"/>
</dbReference>
<feature type="region of interest" description="Disordered" evidence="2">
    <location>
        <begin position="339"/>
        <end position="401"/>
    </location>
</feature>
<feature type="domain" description="RFX-type winged-helix" evidence="3">
    <location>
        <begin position="262"/>
        <end position="337"/>
    </location>
</feature>
<dbReference type="Proteomes" id="UP000510647">
    <property type="component" value="Chromosome 8"/>
</dbReference>
<feature type="compositionally biased region" description="Low complexity" evidence="2">
    <location>
        <begin position="75"/>
        <end position="88"/>
    </location>
</feature>
<dbReference type="Gene3D" id="1.10.10.10">
    <property type="entry name" value="Winged helix-like DNA-binding domain superfamily/Winged helix DNA-binding domain"/>
    <property type="match status" value="1"/>
</dbReference>
<dbReference type="GO" id="GO:0000981">
    <property type="term" value="F:DNA-binding transcription factor activity, RNA polymerase II-specific"/>
    <property type="evidence" value="ECO:0007669"/>
    <property type="project" value="TreeGrafter"/>
</dbReference>
<dbReference type="InterPro" id="IPR036388">
    <property type="entry name" value="WH-like_DNA-bd_sf"/>
</dbReference>
<evidence type="ECO:0000313" key="5">
    <source>
        <dbReference type="Proteomes" id="UP000510647"/>
    </source>
</evidence>
<dbReference type="InterPro" id="IPR039779">
    <property type="entry name" value="RFX-like"/>
</dbReference>
<keyword evidence="5" id="KW-1185">Reference proteome</keyword>
<dbReference type="AlphaFoldDB" id="A0A7H9HYM4"/>